<dbReference type="InterPro" id="IPR000641">
    <property type="entry name" value="CbxX/CfxQ"/>
</dbReference>
<dbReference type="SMART" id="SM00382">
    <property type="entry name" value="AAA"/>
    <property type="match status" value="1"/>
</dbReference>
<dbReference type="Gene3D" id="3.40.50.300">
    <property type="entry name" value="P-loop containing nucleotide triphosphate hydrolases"/>
    <property type="match status" value="1"/>
</dbReference>
<feature type="domain" description="AAA+ ATPase" evidence="5">
    <location>
        <begin position="254"/>
        <end position="392"/>
    </location>
</feature>
<dbReference type="PANTHER" id="PTHR43392:SF2">
    <property type="entry name" value="AAA-TYPE ATPASE FAMILY PROTEIN _ ANKYRIN REPEAT FAMILY PROTEIN"/>
    <property type="match status" value="1"/>
</dbReference>
<sequence>MSEAFAGAVGRFLDEVTPVVEGLGSEAPAVPADRLSGDVALEAFDLACALIDADGHHSDHELQALITTFGPRLETTIGRATPSELRTTGFVTGRRRWVDSPSALFDLLVAADRRDATAASWTYYERAMAVAHEVAALDAHVARLELVGLERLRSTLLQAMAANGISRPGAGTPASGAAAGNRAARRGAPAPAAGTGAGPDTATDLPAARPLEELYAELDALIGLDLVKAEVKLVADLLVVQRMRTERGLPVAAGSRHLVFTGNPGTGKTTVARLLAEIYRTLGVVARGHLVETDRGGLVAGYVGQTATKVKDVFASALGGVLLIDEAYALARGGERDFGAEAIDTLVKLVEDHRDEIVVILAGYPAEMAVLVASNPGIESRFPRTIHFPDYTDDELVAIFEALCRKERYEPDEGARAAVRERFAASARGPGFGNGRLARNLFEASIAAQASRVVRIGQPTDAQLIGLTAEDVAAAAARI</sequence>
<evidence type="ECO:0000256" key="3">
    <source>
        <dbReference type="ARBA" id="ARBA00022840"/>
    </source>
</evidence>
<evidence type="ECO:0000313" key="6">
    <source>
        <dbReference type="EMBL" id="CAA9239375.1"/>
    </source>
</evidence>
<gene>
    <name evidence="6" type="ORF">AVDCRST_MAG20-1652</name>
</gene>
<dbReference type="Pfam" id="PF00004">
    <property type="entry name" value="AAA"/>
    <property type="match status" value="1"/>
</dbReference>
<evidence type="ECO:0000256" key="4">
    <source>
        <dbReference type="SAM" id="MobiDB-lite"/>
    </source>
</evidence>
<dbReference type="InterPro" id="IPR050773">
    <property type="entry name" value="CbxX/CfxQ_RuBisCO_ESX"/>
</dbReference>
<dbReference type="AlphaFoldDB" id="A0A6J4I210"/>
<comment type="similarity">
    <text evidence="1">Belongs to the CbxX/CfxQ family.</text>
</comment>
<dbReference type="GO" id="GO:0005524">
    <property type="term" value="F:ATP binding"/>
    <property type="evidence" value="ECO:0007669"/>
    <property type="project" value="UniProtKB-KW"/>
</dbReference>
<proteinExistence type="inferred from homology"/>
<dbReference type="InterPro" id="IPR041627">
    <property type="entry name" value="AAA_lid_6"/>
</dbReference>
<name>A0A6J4I210_9ACTN</name>
<organism evidence="6">
    <name type="scientific">uncultured Acidimicrobiales bacterium</name>
    <dbReference type="NCBI Taxonomy" id="310071"/>
    <lineage>
        <taxon>Bacteria</taxon>
        <taxon>Bacillati</taxon>
        <taxon>Actinomycetota</taxon>
        <taxon>Acidimicrobiia</taxon>
        <taxon>Acidimicrobiales</taxon>
        <taxon>environmental samples</taxon>
    </lineage>
</organism>
<dbReference type="PRINTS" id="PR00819">
    <property type="entry name" value="CBXCFQXSUPER"/>
</dbReference>
<dbReference type="PANTHER" id="PTHR43392">
    <property type="entry name" value="AAA-TYPE ATPASE FAMILY PROTEIN / ANKYRIN REPEAT FAMILY PROTEIN"/>
    <property type="match status" value="1"/>
</dbReference>
<feature type="region of interest" description="Disordered" evidence="4">
    <location>
        <begin position="167"/>
        <end position="204"/>
    </location>
</feature>
<accession>A0A6J4I210</accession>
<dbReference type="EMBL" id="CADCSY010000074">
    <property type="protein sequence ID" value="CAA9239375.1"/>
    <property type="molecule type" value="Genomic_DNA"/>
</dbReference>
<keyword evidence="2" id="KW-0547">Nucleotide-binding</keyword>
<evidence type="ECO:0000256" key="1">
    <source>
        <dbReference type="ARBA" id="ARBA00010378"/>
    </source>
</evidence>
<reference evidence="6" key="1">
    <citation type="submission" date="2020-02" db="EMBL/GenBank/DDBJ databases">
        <authorList>
            <person name="Meier V. D."/>
        </authorList>
    </citation>
    <scope>NUCLEOTIDE SEQUENCE</scope>
    <source>
        <strain evidence="6">AVDCRST_MAG20</strain>
    </source>
</reference>
<keyword evidence="3" id="KW-0067">ATP-binding</keyword>
<dbReference type="Gene3D" id="1.10.8.60">
    <property type="match status" value="1"/>
</dbReference>
<evidence type="ECO:0000259" key="5">
    <source>
        <dbReference type="SMART" id="SM00382"/>
    </source>
</evidence>
<dbReference type="Pfam" id="PF17866">
    <property type="entry name" value="AAA_lid_6"/>
    <property type="match status" value="1"/>
</dbReference>
<dbReference type="InterPro" id="IPR027417">
    <property type="entry name" value="P-loop_NTPase"/>
</dbReference>
<dbReference type="InterPro" id="IPR003959">
    <property type="entry name" value="ATPase_AAA_core"/>
</dbReference>
<dbReference type="SUPFAM" id="SSF52540">
    <property type="entry name" value="P-loop containing nucleoside triphosphate hydrolases"/>
    <property type="match status" value="1"/>
</dbReference>
<dbReference type="GO" id="GO:0016887">
    <property type="term" value="F:ATP hydrolysis activity"/>
    <property type="evidence" value="ECO:0007669"/>
    <property type="project" value="InterPro"/>
</dbReference>
<feature type="compositionally biased region" description="Low complexity" evidence="4">
    <location>
        <begin position="168"/>
        <end position="203"/>
    </location>
</feature>
<evidence type="ECO:0000256" key="2">
    <source>
        <dbReference type="ARBA" id="ARBA00022741"/>
    </source>
</evidence>
<protein>
    <recommendedName>
        <fullName evidence="5">AAA+ ATPase domain-containing protein</fullName>
    </recommendedName>
</protein>
<dbReference type="InterPro" id="IPR003593">
    <property type="entry name" value="AAA+_ATPase"/>
</dbReference>
<dbReference type="FunFam" id="3.40.50.300:FF:000216">
    <property type="entry name" value="Type VII secretion ATPase EccA"/>
    <property type="match status" value="1"/>
</dbReference>
<dbReference type="CDD" id="cd00009">
    <property type="entry name" value="AAA"/>
    <property type="match status" value="1"/>
</dbReference>